<dbReference type="Gene3D" id="3.40.630.30">
    <property type="match status" value="1"/>
</dbReference>
<accession>A0A1Y2A066</accession>
<dbReference type="GO" id="GO:0016747">
    <property type="term" value="F:acyltransferase activity, transferring groups other than amino-acyl groups"/>
    <property type="evidence" value="ECO:0007669"/>
    <property type="project" value="InterPro"/>
</dbReference>
<sequence length="53" mass="5994">MTRPHFELSQIVVDPDQRNQGVAKLMLEWGIKQADELVVETVVVSVPFAVPIY</sequence>
<dbReference type="EMBL" id="MCFA01000022">
    <property type="protein sequence ID" value="ORY15902.1"/>
    <property type="molecule type" value="Genomic_DNA"/>
</dbReference>
<dbReference type="CDD" id="cd04301">
    <property type="entry name" value="NAT_SF"/>
    <property type="match status" value="1"/>
</dbReference>
<evidence type="ECO:0000259" key="1">
    <source>
        <dbReference type="Pfam" id="PF00583"/>
    </source>
</evidence>
<protein>
    <recommendedName>
        <fullName evidence="1">N-acetyltransferase domain-containing protein</fullName>
    </recommendedName>
</protein>
<dbReference type="Pfam" id="PF00583">
    <property type="entry name" value="Acetyltransf_1"/>
    <property type="match status" value="1"/>
</dbReference>
<dbReference type="OrthoDB" id="2115692at2759"/>
<dbReference type="InterPro" id="IPR000182">
    <property type="entry name" value="GNAT_dom"/>
</dbReference>
<dbReference type="SUPFAM" id="SSF55729">
    <property type="entry name" value="Acyl-CoA N-acyltransferases (Nat)"/>
    <property type="match status" value="1"/>
</dbReference>
<dbReference type="Proteomes" id="UP000193144">
    <property type="component" value="Unassembled WGS sequence"/>
</dbReference>
<dbReference type="InterPro" id="IPR016181">
    <property type="entry name" value="Acyl_CoA_acyltransferase"/>
</dbReference>
<organism evidence="2 3">
    <name type="scientific">Clohesyomyces aquaticus</name>
    <dbReference type="NCBI Taxonomy" id="1231657"/>
    <lineage>
        <taxon>Eukaryota</taxon>
        <taxon>Fungi</taxon>
        <taxon>Dikarya</taxon>
        <taxon>Ascomycota</taxon>
        <taxon>Pezizomycotina</taxon>
        <taxon>Dothideomycetes</taxon>
        <taxon>Pleosporomycetidae</taxon>
        <taxon>Pleosporales</taxon>
        <taxon>Lindgomycetaceae</taxon>
        <taxon>Clohesyomyces</taxon>
    </lineage>
</organism>
<feature type="domain" description="N-acetyltransferase" evidence="1">
    <location>
        <begin position="4"/>
        <end position="40"/>
    </location>
</feature>
<proteinExistence type="predicted"/>
<dbReference type="AlphaFoldDB" id="A0A1Y2A066"/>
<name>A0A1Y2A066_9PLEO</name>
<comment type="caution">
    <text evidence="2">The sequence shown here is derived from an EMBL/GenBank/DDBJ whole genome shotgun (WGS) entry which is preliminary data.</text>
</comment>
<keyword evidence="3" id="KW-1185">Reference proteome</keyword>
<evidence type="ECO:0000313" key="3">
    <source>
        <dbReference type="Proteomes" id="UP000193144"/>
    </source>
</evidence>
<evidence type="ECO:0000313" key="2">
    <source>
        <dbReference type="EMBL" id="ORY15902.1"/>
    </source>
</evidence>
<reference evidence="2 3" key="1">
    <citation type="submission" date="2016-07" db="EMBL/GenBank/DDBJ databases">
        <title>Pervasive Adenine N6-methylation of Active Genes in Fungi.</title>
        <authorList>
            <consortium name="DOE Joint Genome Institute"/>
            <person name="Mondo S.J."/>
            <person name="Dannebaum R.O."/>
            <person name="Kuo R.C."/>
            <person name="Labutti K."/>
            <person name="Haridas S."/>
            <person name="Kuo A."/>
            <person name="Salamov A."/>
            <person name="Ahrendt S.R."/>
            <person name="Lipzen A."/>
            <person name="Sullivan W."/>
            <person name="Andreopoulos W.B."/>
            <person name="Clum A."/>
            <person name="Lindquist E."/>
            <person name="Daum C."/>
            <person name="Ramamoorthy G.K."/>
            <person name="Gryganskyi A."/>
            <person name="Culley D."/>
            <person name="Magnuson J.K."/>
            <person name="James T.Y."/>
            <person name="O'Malley M.A."/>
            <person name="Stajich J.E."/>
            <person name="Spatafora J.W."/>
            <person name="Visel A."/>
            <person name="Grigoriev I.V."/>
        </authorList>
    </citation>
    <scope>NUCLEOTIDE SEQUENCE [LARGE SCALE GENOMIC DNA]</scope>
    <source>
        <strain evidence="2 3">CBS 115471</strain>
    </source>
</reference>
<gene>
    <name evidence="2" type="ORF">BCR34DRAFT_558260</name>
</gene>